<keyword evidence="3" id="KW-1185">Reference proteome</keyword>
<dbReference type="PANTHER" id="PTHR30121">
    <property type="entry name" value="UNCHARACTERIZED PROTEIN YJGR-RELATED"/>
    <property type="match status" value="1"/>
</dbReference>
<dbReference type="AlphaFoldDB" id="I3DTJ4"/>
<feature type="compositionally biased region" description="Basic and acidic residues" evidence="1">
    <location>
        <begin position="838"/>
        <end position="860"/>
    </location>
</feature>
<sequence length="860" mass="97963">MNIEFPIKYFEGNLVFSQDGSCWAYYQLAGYNYDFLADDEKDYIFTNIKAFFWQINLDTHMLVVPNFQSVQEKHERFKQKLSGPLKEAAVKHMDDAALQLERMLGKEGTEYRFFIGVKLPKPENLKKKNFFQDLKEAWKEFICRVNEASGLDTPEIIEDEIERYRKAERRVFNKVHSRLKADPVDEETIQWLIRRNWYRGIGKAPILKNWSPAYTVNYKEYEEGNITVRRPLYHDVLRLTEGLIDDSPKRSLIVKQVYEGEEVEGHVAFLTIANVPYEIQFPGEEWMYVIQSLDFPVEISVRTETMENRKALSAVRNKQKELKDQDRHARETGNDTGLNVIEGRIEVQELEAHLQKSRMPLVKTSIILAVSASDEDELKRRCDTVKDIYQDMMFQVEQPYGDQWLAFNEFLPGAKRYIKDYVHFMEPATVAGGMFGATKQLGDGEGFFIGTTGILDQPVYIMPNRAAQGIRGTKTNALSAAFLGSLGGGKSFSSNLITYLSVLSGGKALVIDPKGERGNWKHDLYDLGDQVNIISLSTKEEDRGRLDPFSIHSDIKEAETLALDILTFLTGVRLDDSQRFPKLTKAVRVVAEGEKPCLTKVMNELLNSDDEAARQLGEHIRSFSELSFAQLVFGDGENDSAISLKTALNVLQIQNLELPASDTPQEKYNLSEMLSIAMMLPISSFALKFIHSDRHIFKVVLFDEAWSVLNTSQGSHLATRLVRAGRSMNAGIYFVTQNANDLLDEKMKNNIGMKFAFRSTDSKEIENVLSLLNLKNTEYNASTLRELQNGQCLFQDISGRVGVVSINALFKDLFDAFDTRPPAEKELEDGKIISNERLPLDGHEQMNDDKTKSNKEEVYV</sequence>
<evidence type="ECO:0000313" key="3">
    <source>
        <dbReference type="Proteomes" id="UP000027602"/>
    </source>
</evidence>
<dbReference type="Proteomes" id="UP000027602">
    <property type="component" value="Plasmid pBM69"/>
</dbReference>
<gene>
    <name evidence="2" type="ORF">BMMGA3_16800</name>
</gene>
<evidence type="ECO:0000313" key="2">
    <source>
        <dbReference type="EMBL" id="AIE61709.1"/>
    </source>
</evidence>
<reference evidence="2 3" key="1">
    <citation type="journal article" date="2015" name="BMC Genomics">
        <title>Transcriptome analysis of thermophilic methylotrophic Bacillus methanolicus MGA3 using RNA-sequencing provides detailed insights into its previously uncharted transcriptional landscape.</title>
        <authorList>
            <person name="Irla M."/>
            <person name="Neshat A."/>
            <person name="Brautaset T."/>
            <person name="Ruckert C."/>
            <person name="Kalinowski J."/>
            <person name="Wendisch V.F."/>
        </authorList>
    </citation>
    <scope>NUCLEOTIDE SEQUENCE [LARGE SCALE GENOMIC DNA]</scope>
    <source>
        <strain evidence="3">MGA3 / ATCC 53907</strain>
        <plasmid evidence="3">Plasmid pBM69</plasmid>
    </source>
</reference>
<proteinExistence type="predicted"/>
<dbReference type="Pfam" id="PF12846">
    <property type="entry name" value="AAA_10"/>
    <property type="match status" value="1"/>
</dbReference>
<accession>I3DTJ4</accession>
<dbReference type="EMBL" id="CP007740">
    <property type="protein sequence ID" value="AIE61709.1"/>
    <property type="molecule type" value="Genomic_DNA"/>
</dbReference>
<evidence type="ECO:0008006" key="4">
    <source>
        <dbReference type="Google" id="ProtNLM"/>
    </source>
</evidence>
<dbReference type="InterPro" id="IPR027417">
    <property type="entry name" value="P-loop_NTPase"/>
</dbReference>
<dbReference type="PANTHER" id="PTHR30121:SF6">
    <property type="entry name" value="SLR6007 PROTEIN"/>
    <property type="match status" value="1"/>
</dbReference>
<dbReference type="eggNOG" id="COG0433">
    <property type="taxonomic scope" value="Bacteria"/>
</dbReference>
<dbReference type="Gene3D" id="3.40.50.300">
    <property type="entry name" value="P-loop containing nucleotide triphosphate hydrolases"/>
    <property type="match status" value="2"/>
</dbReference>
<dbReference type="OrthoDB" id="1647424at2"/>
<evidence type="ECO:0000256" key="1">
    <source>
        <dbReference type="SAM" id="MobiDB-lite"/>
    </source>
</evidence>
<name>I3DTJ4_BACMM</name>
<feature type="region of interest" description="Disordered" evidence="1">
    <location>
        <begin position="828"/>
        <end position="860"/>
    </location>
</feature>
<dbReference type="HOGENOM" id="CLU_016228_2_0_9"/>
<dbReference type="PIRSF" id="PIRSF015040">
    <property type="entry name" value="ATPase_SAG2001_prd"/>
    <property type="match status" value="1"/>
</dbReference>
<organism evidence="2 3">
    <name type="scientific">Bacillus methanolicus (strain MGA3 / ATCC 53907)</name>
    <dbReference type="NCBI Taxonomy" id="796606"/>
    <lineage>
        <taxon>Bacteria</taxon>
        <taxon>Bacillati</taxon>
        <taxon>Bacillota</taxon>
        <taxon>Bacilli</taxon>
        <taxon>Bacillales</taxon>
        <taxon>Bacillaceae</taxon>
        <taxon>Bacillus</taxon>
    </lineage>
</organism>
<geneLocation type="plasmid" evidence="2 3">
    <name>pBM69</name>
</geneLocation>
<protein>
    <recommendedName>
        <fullName evidence="4">ATP/GTP-binding protein</fullName>
    </recommendedName>
</protein>
<dbReference type="KEGG" id="bmet:BMMGA3_16800"/>
<dbReference type="InterPro" id="IPR016628">
    <property type="entry name" value="ATPase_SAG2001_prd"/>
</dbReference>
<dbReference type="RefSeq" id="WP_003349909.1">
    <property type="nucleotide sequence ID" value="NZ_ADWW01000012.1"/>
</dbReference>
<dbReference type="SUPFAM" id="SSF52540">
    <property type="entry name" value="P-loop containing nucleoside triphosphate hydrolases"/>
    <property type="match status" value="1"/>
</dbReference>
<keyword evidence="2" id="KW-0614">Plasmid</keyword>
<dbReference type="InterPro" id="IPR051162">
    <property type="entry name" value="T4SS_component"/>
</dbReference>